<dbReference type="RefSeq" id="WP_368666243.1">
    <property type="nucleotide sequence ID" value="NZ_QGKS01000196.1"/>
</dbReference>
<comment type="caution">
    <text evidence="1">The sequence shown here is derived from an EMBL/GenBank/DDBJ whole genome shotgun (WGS) entry which is preliminary data.</text>
</comment>
<dbReference type="InterPro" id="IPR046828">
    <property type="entry name" value="RepSA"/>
</dbReference>
<accession>A0A317DLL0</accession>
<sequence length="159" mass="16991">MSTPLDLYRPALAAGRDAQAVHRAAMPAFPGWLEHTASAGGCARPIRLTGTIAAVEKATGRITRQLHTDELPDQALYKACGNRREAQCPDCAWVYAGDAYQVVRCGLTGGKGVPASVGRHAVVFATFTAPSFGPVHHRHVPPHTCATRQRCDCRPPPCP</sequence>
<dbReference type="Proteomes" id="UP000246050">
    <property type="component" value="Unassembled WGS sequence"/>
</dbReference>
<dbReference type="AlphaFoldDB" id="A0A317DLL0"/>
<name>A0A317DLL0_9ACTN</name>
<evidence type="ECO:0000313" key="2">
    <source>
        <dbReference type="Proteomes" id="UP000246050"/>
    </source>
</evidence>
<evidence type="ECO:0000313" key="1">
    <source>
        <dbReference type="EMBL" id="PWR15100.1"/>
    </source>
</evidence>
<organism evidence="1 2">
    <name type="scientific">Micromonospora sicca</name>
    <dbReference type="NCBI Taxonomy" id="2202420"/>
    <lineage>
        <taxon>Bacteria</taxon>
        <taxon>Bacillati</taxon>
        <taxon>Actinomycetota</taxon>
        <taxon>Actinomycetes</taxon>
        <taxon>Micromonosporales</taxon>
        <taxon>Micromonosporaceae</taxon>
        <taxon>Micromonospora</taxon>
    </lineage>
</organism>
<dbReference type="Pfam" id="PF20199">
    <property type="entry name" value="RepSA"/>
    <property type="match status" value="1"/>
</dbReference>
<reference evidence="1 2" key="1">
    <citation type="submission" date="2018-05" db="EMBL/GenBank/DDBJ databases">
        <title>Micromonosporas from Atacama Desert.</title>
        <authorList>
            <person name="Carro L."/>
            <person name="Golinska P."/>
            <person name="Klenk H.-P."/>
            <person name="Goodfellow M."/>
        </authorList>
    </citation>
    <scope>NUCLEOTIDE SEQUENCE [LARGE SCALE GENOMIC DNA]</scope>
    <source>
        <strain evidence="1 2">4G51</strain>
    </source>
</reference>
<protein>
    <submittedName>
        <fullName evidence="1">Plasmid replication initiator protein</fullName>
    </submittedName>
</protein>
<dbReference type="EMBL" id="QGKS01000196">
    <property type="protein sequence ID" value="PWR15100.1"/>
    <property type="molecule type" value="Genomic_DNA"/>
</dbReference>
<proteinExistence type="predicted"/>
<gene>
    <name evidence="1" type="ORF">DKT69_12775</name>
</gene>
<feature type="non-terminal residue" evidence="1">
    <location>
        <position position="159"/>
    </location>
</feature>